<evidence type="ECO:0000259" key="2">
    <source>
        <dbReference type="Pfam" id="PF00441"/>
    </source>
</evidence>
<dbReference type="AlphaFoldDB" id="A0A0F9JJM8"/>
<name>A0A0F9JJM8_9ZZZZ</name>
<dbReference type="Pfam" id="PF00441">
    <property type="entry name" value="Acyl-CoA_dh_1"/>
    <property type="match status" value="1"/>
</dbReference>
<dbReference type="InterPro" id="IPR036250">
    <property type="entry name" value="AcylCo_DH-like_C"/>
</dbReference>
<feature type="non-terminal residue" evidence="3">
    <location>
        <position position="1"/>
    </location>
</feature>
<dbReference type="SUPFAM" id="SSF47203">
    <property type="entry name" value="Acyl-CoA dehydrogenase C-terminal domain-like"/>
    <property type="match status" value="1"/>
</dbReference>
<accession>A0A0F9JJM8</accession>
<reference evidence="3" key="1">
    <citation type="journal article" date="2015" name="Nature">
        <title>Complex archaea that bridge the gap between prokaryotes and eukaryotes.</title>
        <authorList>
            <person name="Spang A."/>
            <person name="Saw J.H."/>
            <person name="Jorgensen S.L."/>
            <person name="Zaremba-Niedzwiedzka K."/>
            <person name="Martijn J."/>
            <person name="Lind A.E."/>
            <person name="van Eijk R."/>
            <person name="Schleper C."/>
            <person name="Guy L."/>
            <person name="Ettema T.J."/>
        </authorList>
    </citation>
    <scope>NUCLEOTIDE SEQUENCE</scope>
</reference>
<proteinExistence type="predicted"/>
<protein>
    <recommendedName>
        <fullName evidence="2">Acyl-CoA dehydrogenase/oxidase C-terminal domain-containing protein</fullName>
    </recommendedName>
</protein>
<dbReference type="GO" id="GO:0016627">
    <property type="term" value="F:oxidoreductase activity, acting on the CH-CH group of donors"/>
    <property type="evidence" value="ECO:0007669"/>
    <property type="project" value="InterPro"/>
</dbReference>
<evidence type="ECO:0000256" key="1">
    <source>
        <dbReference type="ARBA" id="ARBA00022630"/>
    </source>
</evidence>
<dbReference type="EMBL" id="LAZR01011272">
    <property type="protein sequence ID" value="KKM62551.1"/>
    <property type="molecule type" value="Genomic_DNA"/>
</dbReference>
<organism evidence="3">
    <name type="scientific">marine sediment metagenome</name>
    <dbReference type="NCBI Taxonomy" id="412755"/>
    <lineage>
        <taxon>unclassified sequences</taxon>
        <taxon>metagenomes</taxon>
        <taxon>ecological metagenomes</taxon>
    </lineage>
</organism>
<evidence type="ECO:0000313" key="3">
    <source>
        <dbReference type="EMBL" id="KKM62551.1"/>
    </source>
</evidence>
<keyword evidence="1" id="KW-0285">Flavoprotein</keyword>
<sequence>ADLLSKTSAATSLALQAATIYDDKILFAERPSKEAEKWTAGVSSQGKYFLSKLTNEICYEVQQQMGGISVTDNTPIDEFMDTSKIEEVIGGARNIQLLIIQNSLRRYSREL</sequence>
<dbReference type="InterPro" id="IPR009075">
    <property type="entry name" value="AcylCo_DH/oxidase_C"/>
</dbReference>
<dbReference type="Gene3D" id="1.20.140.10">
    <property type="entry name" value="Butyryl-CoA Dehydrogenase, subunit A, domain 3"/>
    <property type="match status" value="1"/>
</dbReference>
<gene>
    <name evidence="3" type="ORF">LCGC14_1520580</name>
</gene>
<feature type="domain" description="Acyl-CoA dehydrogenase/oxidase C-terminal" evidence="2">
    <location>
        <begin position="1"/>
        <end position="103"/>
    </location>
</feature>
<comment type="caution">
    <text evidence="3">The sequence shown here is derived from an EMBL/GenBank/DDBJ whole genome shotgun (WGS) entry which is preliminary data.</text>
</comment>